<protein>
    <submittedName>
        <fullName evidence="3">Fatty acid desaturase family protein</fullName>
    </submittedName>
</protein>
<feature type="transmembrane region" description="Helical" evidence="1">
    <location>
        <begin position="21"/>
        <end position="43"/>
    </location>
</feature>
<dbReference type="PANTHER" id="PTHR12879">
    <property type="entry name" value="SPHINGOLIPID DELTA 4 DESATURASE/C-4 HYDROXYLASE PROTEIN DES2"/>
    <property type="match status" value="1"/>
</dbReference>
<evidence type="ECO:0000256" key="1">
    <source>
        <dbReference type="SAM" id="Phobius"/>
    </source>
</evidence>
<dbReference type="Pfam" id="PF00487">
    <property type="entry name" value="FA_desaturase"/>
    <property type="match status" value="1"/>
</dbReference>
<evidence type="ECO:0000313" key="4">
    <source>
        <dbReference type="Proteomes" id="UP000754644"/>
    </source>
</evidence>
<evidence type="ECO:0000259" key="2">
    <source>
        <dbReference type="Pfam" id="PF00487"/>
    </source>
</evidence>
<feature type="transmembrane region" description="Helical" evidence="1">
    <location>
        <begin position="49"/>
        <end position="69"/>
    </location>
</feature>
<comment type="caution">
    <text evidence="3">The sequence shown here is derived from an EMBL/GenBank/DDBJ whole genome shotgun (WGS) entry which is preliminary data.</text>
</comment>
<keyword evidence="1" id="KW-1133">Transmembrane helix</keyword>
<accession>A0A972W1N8</accession>
<keyword evidence="1" id="KW-0812">Transmembrane</keyword>
<keyword evidence="1" id="KW-0472">Membrane</keyword>
<dbReference type="GO" id="GO:0046513">
    <property type="term" value="P:ceramide biosynthetic process"/>
    <property type="evidence" value="ECO:0007669"/>
    <property type="project" value="TreeGrafter"/>
</dbReference>
<gene>
    <name evidence="3" type="ORF">HQ497_13270</name>
</gene>
<feature type="domain" description="Fatty acid desaturase" evidence="2">
    <location>
        <begin position="50"/>
        <end position="287"/>
    </location>
</feature>
<dbReference type="AlphaFoldDB" id="A0A972W1N8"/>
<organism evidence="3 4">
    <name type="scientific">SAR86 cluster bacterium</name>
    <dbReference type="NCBI Taxonomy" id="2030880"/>
    <lineage>
        <taxon>Bacteria</taxon>
        <taxon>Pseudomonadati</taxon>
        <taxon>Pseudomonadota</taxon>
        <taxon>Gammaproteobacteria</taxon>
        <taxon>SAR86 cluster</taxon>
    </lineage>
</organism>
<dbReference type="InterPro" id="IPR005804">
    <property type="entry name" value="FA_desaturase_dom"/>
</dbReference>
<reference evidence="3" key="1">
    <citation type="submission" date="2020-05" db="EMBL/GenBank/DDBJ databases">
        <title>Sulfur intermediates as new biogeochemical hubs in an aquatic model microbial ecosystem.</title>
        <authorList>
            <person name="Vigneron A."/>
        </authorList>
    </citation>
    <scope>NUCLEOTIDE SEQUENCE</scope>
    <source>
        <strain evidence="3">Bin.250</strain>
    </source>
</reference>
<dbReference type="CDD" id="cd03510">
    <property type="entry name" value="Rhizobitoxine-FADS-like"/>
    <property type="match status" value="1"/>
</dbReference>
<dbReference type="Proteomes" id="UP000754644">
    <property type="component" value="Unassembled WGS sequence"/>
</dbReference>
<proteinExistence type="predicted"/>
<dbReference type="GO" id="GO:0042284">
    <property type="term" value="F:sphingolipid delta-4 desaturase activity"/>
    <property type="evidence" value="ECO:0007669"/>
    <property type="project" value="TreeGrafter"/>
</dbReference>
<dbReference type="PANTHER" id="PTHR12879:SF8">
    <property type="entry name" value="SPHINGOLIPID DELTA(4)-DESATURASE DES1"/>
    <property type="match status" value="1"/>
</dbReference>
<evidence type="ECO:0000313" key="3">
    <source>
        <dbReference type="EMBL" id="NQV66325.1"/>
    </source>
</evidence>
<dbReference type="GO" id="GO:0016020">
    <property type="term" value="C:membrane"/>
    <property type="evidence" value="ECO:0007669"/>
    <property type="project" value="GOC"/>
</dbReference>
<dbReference type="EMBL" id="JABMOJ010000499">
    <property type="protein sequence ID" value="NQV66325.1"/>
    <property type="molecule type" value="Genomic_DNA"/>
</dbReference>
<sequence>MQPIKELLTPEEFRQVTQRSNWRGASIVAFDWLVIILTFVLLANYPNPVTLLVGLFVLGARQLGLGIVVHETGHQSLFASSRLNDFASKWLSGYWVFSDRKSYMKTHLKHHQAAGTSDDPDAPNYQAYPISRTSLKRKVIRDLTGQLGWRRVKSIYRGISRLNEFKPEVREYMIRSIGVNLALLAILTAFGHAWLYLVWVLAFMTSHMLVVRIRQIGEHAGVPNLLDQDPRQNTRTLYLNPLERFLIAPHQVSYHLEHHMLASVPIYRLRTLHNILLNKGYYQDVKFEHGYFSLLKNVTYA</sequence>
<name>A0A972W1N8_9GAMM</name>